<reference evidence="1 2" key="1">
    <citation type="submission" date="2017-07" db="EMBL/GenBank/DDBJ databases">
        <title>Whole genome sequence of Azospirillum brasilense 2A1, a potential biofertilizer strain.</title>
        <authorList>
            <person name="Fontana C.A."/>
            <person name="Toffoli L.M."/>
            <person name="Salazar S.M."/>
            <person name="Puglisi E."/>
            <person name="Pedraza R."/>
            <person name="Bassi D."/>
            <person name="Cocconcelli P.S."/>
        </authorList>
    </citation>
    <scope>NUCLEOTIDE SEQUENCE [LARGE SCALE GENOMIC DNA]</scope>
    <source>
        <strain evidence="1 2">2A1</strain>
        <plasmid evidence="1">unnamed</plasmid>
    </source>
</reference>
<protein>
    <submittedName>
        <fullName evidence="1">Uncharacterized protein</fullName>
    </submittedName>
</protein>
<comment type="caution">
    <text evidence="1">The sequence shown here is derived from an EMBL/GenBank/DDBJ whole genome shotgun (WGS) entry which is preliminary data.</text>
</comment>
<proteinExistence type="predicted"/>
<accession>A0A235HHA6</accession>
<dbReference type="AlphaFoldDB" id="A0A235HHA6"/>
<dbReference type="RefSeq" id="WP_094302434.1">
    <property type="nucleotide sequence ID" value="NZ_NOWT01000004.1"/>
</dbReference>
<keyword evidence="1" id="KW-0614">Plasmid</keyword>
<gene>
    <name evidence="1" type="ORF">CHT98_06430</name>
</gene>
<dbReference type="EMBL" id="NOWT01000004">
    <property type="protein sequence ID" value="OYD85052.1"/>
    <property type="molecule type" value="Genomic_DNA"/>
</dbReference>
<geneLocation type="plasmid" evidence="1">
    <name>unnamed</name>
</geneLocation>
<evidence type="ECO:0000313" key="2">
    <source>
        <dbReference type="Proteomes" id="UP000215367"/>
    </source>
</evidence>
<name>A0A235HHA6_AZOBR</name>
<evidence type="ECO:0000313" key="1">
    <source>
        <dbReference type="EMBL" id="OYD85052.1"/>
    </source>
</evidence>
<dbReference type="Proteomes" id="UP000215367">
    <property type="component" value="Unassembled WGS sequence"/>
</dbReference>
<organism evidence="1 2">
    <name type="scientific">Azospirillum brasilense</name>
    <dbReference type="NCBI Taxonomy" id="192"/>
    <lineage>
        <taxon>Bacteria</taxon>
        <taxon>Pseudomonadati</taxon>
        <taxon>Pseudomonadota</taxon>
        <taxon>Alphaproteobacteria</taxon>
        <taxon>Rhodospirillales</taxon>
        <taxon>Azospirillaceae</taxon>
        <taxon>Azospirillum</taxon>
    </lineage>
</organism>
<sequence length="77" mass="8000">MILAGISSINDLGFYQVDNNDLYIMTLSDAADSVNNNGVIIHGHFSNAGAPSTISEVEYLAVGSSSYDLSALLGFGA</sequence>